<keyword evidence="4" id="KW-1185">Reference proteome</keyword>
<dbReference type="RefSeq" id="WP_260978939.1">
    <property type="nucleotide sequence ID" value="NZ_JAODBU010000011.1"/>
</dbReference>
<evidence type="ECO:0000313" key="3">
    <source>
        <dbReference type="EMBL" id="MCT7399593.1"/>
    </source>
</evidence>
<dbReference type="Proteomes" id="UP001431199">
    <property type="component" value="Unassembled WGS sequence"/>
</dbReference>
<protein>
    <recommendedName>
        <fullName evidence="5">Zinc-ribbon domain-containing protein</fullName>
    </recommendedName>
</protein>
<evidence type="ECO:0000313" key="4">
    <source>
        <dbReference type="Proteomes" id="UP001431199"/>
    </source>
</evidence>
<accession>A0ABT2M5Q7</accession>
<dbReference type="EMBL" id="JAODBU010000011">
    <property type="protein sequence ID" value="MCT7399593.1"/>
    <property type="molecule type" value="Genomic_DNA"/>
</dbReference>
<comment type="caution">
    <text evidence="3">The sequence shown here is derived from an EMBL/GenBank/DDBJ whole genome shotgun (WGS) entry which is preliminary data.</text>
</comment>
<feature type="compositionally biased region" description="Basic and acidic residues" evidence="1">
    <location>
        <begin position="217"/>
        <end position="228"/>
    </location>
</feature>
<feature type="compositionally biased region" description="Low complexity" evidence="1">
    <location>
        <begin position="236"/>
        <end position="288"/>
    </location>
</feature>
<keyword evidence="2" id="KW-0472">Membrane</keyword>
<keyword evidence="2" id="KW-0812">Transmembrane</keyword>
<sequence>MYCKHCGTQLADWQKTCHICGTPVDSDAKKTFLDDIDFSETEELSDAINADEGKTKIFNVEDDDISKTQDLSGMADTKIFEENKAMEFEDIEPQEVDDFNFNTTDFQFDDEAENAQKERAGVIEDLFYGETDDDGIEEDELEILRESNKNKKMSIIALALAVAAILIVVLVIILANNLTGGNKDAKETENTTQETTTQEYTTEEYTTKATVVTTYKKETTTEEKTTEKKTKKAKETTTAAPTTVAPTTEAPTVAPTTVAPTQAATVAPTQAAAQDNDNNAADSNDGAE</sequence>
<reference evidence="3" key="1">
    <citation type="submission" date="2022-09" db="EMBL/GenBank/DDBJ databases">
        <title>Eubacterium sp. LFL-14 isolated from human feces.</title>
        <authorList>
            <person name="Liu F."/>
        </authorList>
    </citation>
    <scope>NUCLEOTIDE SEQUENCE</scope>
    <source>
        <strain evidence="3">LFL-14</strain>
    </source>
</reference>
<gene>
    <name evidence="3" type="ORF">N5B56_10940</name>
</gene>
<evidence type="ECO:0000256" key="1">
    <source>
        <dbReference type="SAM" id="MobiDB-lite"/>
    </source>
</evidence>
<organism evidence="3 4">
    <name type="scientific">Eubacterium album</name>
    <dbReference type="NCBI Taxonomy" id="2978477"/>
    <lineage>
        <taxon>Bacteria</taxon>
        <taxon>Bacillati</taxon>
        <taxon>Bacillota</taxon>
        <taxon>Clostridia</taxon>
        <taxon>Eubacteriales</taxon>
        <taxon>Eubacteriaceae</taxon>
        <taxon>Eubacterium</taxon>
    </lineage>
</organism>
<evidence type="ECO:0008006" key="5">
    <source>
        <dbReference type="Google" id="ProtNLM"/>
    </source>
</evidence>
<feature type="transmembrane region" description="Helical" evidence="2">
    <location>
        <begin position="155"/>
        <end position="175"/>
    </location>
</feature>
<evidence type="ECO:0000256" key="2">
    <source>
        <dbReference type="SAM" id="Phobius"/>
    </source>
</evidence>
<keyword evidence="2" id="KW-1133">Transmembrane helix</keyword>
<feature type="region of interest" description="Disordered" evidence="1">
    <location>
        <begin position="217"/>
        <end position="288"/>
    </location>
</feature>
<feature type="compositionally biased region" description="Low complexity" evidence="1">
    <location>
        <begin position="190"/>
        <end position="204"/>
    </location>
</feature>
<proteinExistence type="predicted"/>
<name>A0ABT2M5Q7_9FIRM</name>
<feature type="region of interest" description="Disordered" evidence="1">
    <location>
        <begin position="180"/>
        <end position="204"/>
    </location>
</feature>